<dbReference type="EMBL" id="VNHW01000013">
    <property type="protein sequence ID" value="TYP84766.1"/>
    <property type="molecule type" value="Genomic_DNA"/>
</dbReference>
<dbReference type="PANTHER" id="PTHR35007">
    <property type="entry name" value="INTEGRAL MEMBRANE PROTEIN-RELATED"/>
    <property type="match status" value="1"/>
</dbReference>
<keyword evidence="1" id="KW-0812">Transmembrane</keyword>
<organism evidence="2 3">
    <name type="scientific">Blastococcus xanthinilyticus</name>
    <dbReference type="NCBI Taxonomy" id="1564164"/>
    <lineage>
        <taxon>Bacteria</taxon>
        <taxon>Bacillati</taxon>
        <taxon>Actinomycetota</taxon>
        <taxon>Actinomycetes</taxon>
        <taxon>Geodermatophilales</taxon>
        <taxon>Geodermatophilaceae</taxon>
        <taxon>Blastococcus</taxon>
    </lineage>
</organism>
<accession>A0A5S5CPS8</accession>
<keyword evidence="3" id="KW-1185">Reference proteome</keyword>
<evidence type="ECO:0000256" key="1">
    <source>
        <dbReference type="SAM" id="Phobius"/>
    </source>
</evidence>
<reference evidence="2 3" key="1">
    <citation type="submission" date="2019-07" db="EMBL/GenBank/DDBJ databases">
        <title>Genomic Encyclopedia of Archaeal and Bacterial Type Strains, Phase II (KMG-II): from individual species to whole genera.</title>
        <authorList>
            <person name="Goeker M."/>
        </authorList>
    </citation>
    <scope>NUCLEOTIDE SEQUENCE [LARGE SCALE GENOMIC DNA]</scope>
    <source>
        <strain evidence="2 3">DSM 46842</strain>
    </source>
</reference>
<sequence>MTGALLAVAAAVAVWPDGRAGLRRRVRAVAATGGGAARRPVPLPVVAGAGAAGLAAVLSTPLVALLAGGGAALAARGWEARRAASAAEGRLAVLAEALGALAAELRAGRLPEDAARGAAAACPDPEAGAALARALRTSGAPGKLPAGAGLAVELARVSAAVRLSTRTGCSLATVVTAVEDDLRARLRRRQALRVATAGPRASARLLAGLPLLGLAMGSGVGADPWHVLTATGPGQVLLVAGVALEIAGIAWTGRLVARIGR</sequence>
<protein>
    <submittedName>
        <fullName evidence="2">Tight adherence protein B</fullName>
    </submittedName>
</protein>
<evidence type="ECO:0000313" key="3">
    <source>
        <dbReference type="Proteomes" id="UP000322499"/>
    </source>
</evidence>
<dbReference type="PANTHER" id="PTHR35007:SF4">
    <property type="entry name" value="CONSERVED TRANSMEMBRANE PROTEIN-RELATED"/>
    <property type="match status" value="1"/>
</dbReference>
<evidence type="ECO:0000313" key="2">
    <source>
        <dbReference type="EMBL" id="TYP84766.1"/>
    </source>
</evidence>
<feature type="transmembrane region" description="Helical" evidence="1">
    <location>
        <begin position="44"/>
        <end position="75"/>
    </location>
</feature>
<feature type="transmembrane region" description="Helical" evidence="1">
    <location>
        <begin position="234"/>
        <end position="257"/>
    </location>
</feature>
<gene>
    <name evidence="2" type="ORF">BD833_11326</name>
</gene>
<dbReference type="AlphaFoldDB" id="A0A5S5CPS8"/>
<keyword evidence="1" id="KW-0472">Membrane</keyword>
<proteinExistence type="predicted"/>
<name>A0A5S5CPS8_9ACTN</name>
<dbReference type="RefSeq" id="WP_166534526.1">
    <property type="nucleotide sequence ID" value="NZ_VNHW01000013.1"/>
</dbReference>
<comment type="caution">
    <text evidence="2">The sequence shown here is derived from an EMBL/GenBank/DDBJ whole genome shotgun (WGS) entry which is preliminary data.</text>
</comment>
<feature type="transmembrane region" description="Helical" evidence="1">
    <location>
        <begin position="203"/>
        <end position="222"/>
    </location>
</feature>
<dbReference type="Proteomes" id="UP000322499">
    <property type="component" value="Unassembled WGS sequence"/>
</dbReference>
<keyword evidence="1" id="KW-1133">Transmembrane helix</keyword>